<feature type="compositionally biased region" description="Low complexity" evidence="2">
    <location>
        <begin position="206"/>
        <end position="221"/>
    </location>
</feature>
<keyword evidence="4" id="KW-1185">Reference proteome</keyword>
<dbReference type="EMBL" id="CP063374">
    <property type="protein sequence ID" value="QOV43517.1"/>
    <property type="molecule type" value="Genomic_DNA"/>
</dbReference>
<dbReference type="RefSeq" id="WP_189698609.1">
    <property type="nucleotide sequence ID" value="NZ_BMTA01000009.1"/>
</dbReference>
<dbReference type="KEGG" id="schf:IPT68_27915"/>
<evidence type="ECO:0000256" key="1">
    <source>
        <dbReference type="ARBA" id="ARBA00010617"/>
    </source>
</evidence>
<dbReference type="PANTHER" id="PTHR46696">
    <property type="entry name" value="P450, PUTATIVE (EUROFUNG)-RELATED"/>
    <property type="match status" value="1"/>
</dbReference>
<comment type="similarity">
    <text evidence="1">Belongs to the cytochrome P450 family.</text>
</comment>
<dbReference type="InterPro" id="IPR002397">
    <property type="entry name" value="Cyt_P450_B"/>
</dbReference>
<evidence type="ECO:0000256" key="2">
    <source>
        <dbReference type="SAM" id="MobiDB-lite"/>
    </source>
</evidence>
<dbReference type="GO" id="GO:0020037">
    <property type="term" value="F:heme binding"/>
    <property type="evidence" value="ECO:0007669"/>
    <property type="project" value="InterPro"/>
</dbReference>
<dbReference type="Proteomes" id="UP000594008">
    <property type="component" value="Chromosome"/>
</dbReference>
<evidence type="ECO:0000313" key="3">
    <source>
        <dbReference type="EMBL" id="QOV43517.1"/>
    </source>
</evidence>
<dbReference type="InterPro" id="IPR036396">
    <property type="entry name" value="Cyt_P450_sf"/>
</dbReference>
<dbReference type="Gene3D" id="1.10.630.10">
    <property type="entry name" value="Cytochrome P450"/>
    <property type="match status" value="1"/>
</dbReference>
<accession>A0A7M2T4C3</accession>
<dbReference type="GO" id="GO:0016705">
    <property type="term" value="F:oxidoreductase activity, acting on paired donors, with incorporation or reduction of molecular oxygen"/>
    <property type="evidence" value="ECO:0007669"/>
    <property type="project" value="InterPro"/>
</dbReference>
<dbReference type="GO" id="GO:0004497">
    <property type="term" value="F:monooxygenase activity"/>
    <property type="evidence" value="ECO:0007669"/>
    <property type="project" value="InterPro"/>
</dbReference>
<proteinExistence type="inferred from homology"/>
<feature type="region of interest" description="Disordered" evidence="2">
    <location>
        <begin position="187"/>
        <end position="234"/>
    </location>
</feature>
<dbReference type="Pfam" id="PF00067">
    <property type="entry name" value="p450"/>
    <property type="match status" value="1"/>
</dbReference>
<dbReference type="InterPro" id="IPR001128">
    <property type="entry name" value="Cyt_P450"/>
</dbReference>
<reference evidence="3 4" key="1">
    <citation type="submission" date="2020-10" db="EMBL/GenBank/DDBJ databases">
        <title>Streptomyces chromofuscus complate genome analysis.</title>
        <authorList>
            <person name="Anwar N."/>
        </authorList>
    </citation>
    <scope>NUCLEOTIDE SEQUENCE [LARGE SCALE GENOMIC DNA]</scope>
    <source>
        <strain evidence="3 4">DSM 40273</strain>
    </source>
</reference>
<dbReference type="AlphaFoldDB" id="A0A7M2T4C3"/>
<feature type="region of interest" description="Disordered" evidence="2">
    <location>
        <begin position="153"/>
        <end position="175"/>
    </location>
</feature>
<sequence length="234" mass="25224">MAGVDTAVLCARRYGSAAPSRAAVGPTDLVDERRGKPGDDLVSVLLRARINGRPLSEEEISYNCMNVAVGGNETSSCTVCSGLQALIGHPDQYDRVLSGPSLLGTAIEEMLRWSSTNACVQRVAHRDVDRAGVRIRKGDFVTLWNVSANRDPEQSAHADRFDVPVRPSGSCPTAPESIAASALRWRTPRWRPSSSDCCPPESASGRRANPARFASASSSARRTCRWNADRRGST</sequence>
<gene>
    <name evidence="3" type="ORF">IPT68_27915</name>
</gene>
<dbReference type="PRINTS" id="PR00359">
    <property type="entry name" value="BP450"/>
</dbReference>
<dbReference type="GO" id="GO:0005506">
    <property type="term" value="F:iron ion binding"/>
    <property type="evidence" value="ECO:0007669"/>
    <property type="project" value="InterPro"/>
</dbReference>
<feature type="compositionally biased region" description="Basic and acidic residues" evidence="2">
    <location>
        <begin position="153"/>
        <end position="163"/>
    </location>
</feature>
<name>A0A7M2T4C3_STRCW</name>
<evidence type="ECO:0000313" key="4">
    <source>
        <dbReference type="Proteomes" id="UP000594008"/>
    </source>
</evidence>
<protein>
    <submittedName>
        <fullName evidence="3">Cytochrome P450</fullName>
    </submittedName>
</protein>
<organism evidence="3 4">
    <name type="scientific">Streptomyces chromofuscus</name>
    <dbReference type="NCBI Taxonomy" id="42881"/>
    <lineage>
        <taxon>Bacteria</taxon>
        <taxon>Bacillati</taxon>
        <taxon>Actinomycetota</taxon>
        <taxon>Actinomycetes</taxon>
        <taxon>Kitasatosporales</taxon>
        <taxon>Streptomycetaceae</taxon>
        <taxon>Streptomyces</taxon>
    </lineage>
</organism>
<dbReference type="PANTHER" id="PTHR46696:SF6">
    <property type="entry name" value="P450, PUTATIVE (EUROFUNG)-RELATED"/>
    <property type="match status" value="1"/>
</dbReference>
<dbReference type="SUPFAM" id="SSF48264">
    <property type="entry name" value="Cytochrome P450"/>
    <property type="match status" value="1"/>
</dbReference>